<sequence>MGSIAPLDIVIVGAGIGGLGAACALALKNHNVIVLEAKDGLNEFGASIGILANGSKVLKSYGLADAFEPVITRDNGVELRDALTNELIGLLAQNIGNNSEIEYGSETWVINRADYQKTLADGAEARGAKMVFSADVTRVDVDLERPVVHCRDGRTFEADLVVGADGMKSPVRHSIPRCAGIEPRALKEQCWRATVPKDRIRGNPKLEWLVDNSGVEMAFVDHDRYILGWRLPDHRPYDLVLCKVRDSDVPPGVWGVKEDPSVVQEVFKDCSAELVELLSNIDQCVKWTLAELPPLPTCRSDNGRVVLAGDAFHAMIPHSASGGNSAIEDGGVLAECIDWAHKNGRPISDATLAYEKMRKPRVERMQQASHEAYGFLNAGGEDAKARNEMIRATTAALYKNLERPEAERRKDPKPKADMHARFPLPPYRQWLNAYDAIPETQAWLAANM</sequence>
<evidence type="ECO:0000313" key="9">
    <source>
        <dbReference type="Proteomes" id="UP000038010"/>
    </source>
</evidence>
<keyword evidence="2" id="KW-0285">Flavoprotein</keyword>
<dbReference type="VEuPathDB" id="FungiDB:AB675_3118"/>
<evidence type="ECO:0000259" key="7">
    <source>
        <dbReference type="Pfam" id="PF01494"/>
    </source>
</evidence>
<keyword evidence="3" id="KW-0274">FAD</keyword>
<evidence type="ECO:0000256" key="3">
    <source>
        <dbReference type="ARBA" id="ARBA00022827"/>
    </source>
</evidence>
<evidence type="ECO:0000256" key="2">
    <source>
        <dbReference type="ARBA" id="ARBA00022630"/>
    </source>
</evidence>
<evidence type="ECO:0000256" key="4">
    <source>
        <dbReference type="ARBA" id="ARBA00023002"/>
    </source>
</evidence>
<dbReference type="OrthoDB" id="16820at2759"/>
<evidence type="ECO:0000313" key="8">
    <source>
        <dbReference type="EMBL" id="KPI37902.1"/>
    </source>
</evidence>
<comment type="caution">
    <text evidence="8">The sequence shown here is derived from an EMBL/GenBank/DDBJ whole genome shotgun (WGS) entry which is preliminary data.</text>
</comment>
<gene>
    <name evidence="8" type="ORF">AB675_3118</name>
</gene>
<dbReference type="GeneID" id="28735024"/>
<dbReference type="RefSeq" id="XP_017997865.1">
    <property type="nucleotide sequence ID" value="XM_018143144.1"/>
</dbReference>
<dbReference type="Proteomes" id="UP000038010">
    <property type="component" value="Unassembled WGS sequence"/>
</dbReference>
<proteinExistence type="inferred from homology"/>
<feature type="region of interest" description="Disordered" evidence="6">
    <location>
        <begin position="401"/>
        <end position="420"/>
    </location>
</feature>
<organism evidence="8 9">
    <name type="scientific">Cyphellophora attinorum</name>
    <dbReference type="NCBI Taxonomy" id="1664694"/>
    <lineage>
        <taxon>Eukaryota</taxon>
        <taxon>Fungi</taxon>
        <taxon>Dikarya</taxon>
        <taxon>Ascomycota</taxon>
        <taxon>Pezizomycotina</taxon>
        <taxon>Eurotiomycetes</taxon>
        <taxon>Chaetothyriomycetidae</taxon>
        <taxon>Chaetothyriales</taxon>
        <taxon>Cyphellophoraceae</taxon>
        <taxon>Cyphellophora</taxon>
    </lineage>
</organism>
<dbReference type="Pfam" id="PF01494">
    <property type="entry name" value="FAD_binding_3"/>
    <property type="match status" value="1"/>
</dbReference>
<dbReference type="EMBL" id="LFJN01000021">
    <property type="protein sequence ID" value="KPI37902.1"/>
    <property type="molecule type" value="Genomic_DNA"/>
</dbReference>
<keyword evidence="5" id="KW-0503">Monooxygenase</keyword>
<dbReference type="SUPFAM" id="SSF51905">
    <property type="entry name" value="FAD/NAD(P)-binding domain"/>
    <property type="match status" value="1"/>
</dbReference>
<keyword evidence="4" id="KW-0560">Oxidoreductase</keyword>
<evidence type="ECO:0000256" key="1">
    <source>
        <dbReference type="ARBA" id="ARBA00007992"/>
    </source>
</evidence>
<dbReference type="InterPro" id="IPR050493">
    <property type="entry name" value="FAD-dep_Monooxygenase_BioMet"/>
</dbReference>
<dbReference type="GO" id="GO:0071949">
    <property type="term" value="F:FAD binding"/>
    <property type="evidence" value="ECO:0007669"/>
    <property type="project" value="InterPro"/>
</dbReference>
<dbReference type="PANTHER" id="PTHR13789">
    <property type="entry name" value="MONOOXYGENASE"/>
    <property type="match status" value="1"/>
</dbReference>
<accession>A0A0N1NX44</accession>
<dbReference type="Gene3D" id="3.50.50.60">
    <property type="entry name" value="FAD/NAD(P)-binding domain"/>
    <property type="match status" value="1"/>
</dbReference>
<evidence type="ECO:0000256" key="5">
    <source>
        <dbReference type="ARBA" id="ARBA00023033"/>
    </source>
</evidence>
<dbReference type="STRING" id="1664694.A0A0N1NX44"/>
<dbReference type="GO" id="GO:0004497">
    <property type="term" value="F:monooxygenase activity"/>
    <property type="evidence" value="ECO:0007669"/>
    <property type="project" value="UniProtKB-KW"/>
</dbReference>
<protein>
    <submittedName>
        <fullName evidence="8">3-hydroxybenzoate 6-hydroxylase 1</fullName>
    </submittedName>
</protein>
<dbReference type="PANTHER" id="PTHR13789:SF309">
    <property type="entry name" value="PUTATIVE (AFU_ORTHOLOGUE AFUA_6G14510)-RELATED"/>
    <property type="match status" value="1"/>
</dbReference>
<dbReference type="InterPro" id="IPR036188">
    <property type="entry name" value="FAD/NAD-bd_sf"/>
</dbReference>
<dbReference type="InterPro" id="IPR002938">
    <property type="entry name" value="FAD-bd"/>
</dbReference>
<evidence type="ECO:0000256" key="6">
    <source>
        <dbReference type="SAM" id="MobiDB-lite"/>
    </source>
</evidence>
<dbReference type="AlphaFoldDB" id="A0A0N1NX44"/>
<reference evidence="8 9" key="1">
    <citation type="submission" date="2015-06" db="EMBL/GenBank/DDBJ databases">
        <title>Draft genome of the ant-associated black yeast Phialophora attae CBS 131958.</title>
        <authorList>
            <person name="Moreno L.F."/>
            <person name="Stielow B.J."/>
            <person name="de Hoog S."/>
            <person name="Vicente V.A."/>
            <person name="Weiss V.A."/>
            <person name="de Vries M."/>
            <person name="Cruz L.M."/>
            <person name="Souza E.M."/>
        </authorList>
    </citation>
    <scope>NUCLEOTIDE SEQUENCE [LARGE SCALE GENOMIC DNA]</scope>
    <source>
        <strain evidence="8 9">CBS 131958</strain>
    </source>
</reference>
<keyword evidence="9" id="KW-1185">Reference proteome</keyword>
<name>A0A0N1NX44_9EURO</name>
<comment type="similarity">
    <text evidence="1">Belongs to the paxM FAD-dependent monooxygenase family.</text>
</comment>
<dbReference type="PRINTS" id="PR00420">
    <property type="entry name" value="RNGMNOXGNASE"/>
</dbReference>
<feature type="domain" description="FAD-binding" evidence="7">
    <location>
        <begin position="8"/>
        <end position="368"/>
    </location>
</feature>